<sequence length="374" mass="42712">MNEACQVENNVIVFRCKKFVLKYISERKMEDNNMISFASDYIAGAHPVIMQRLLETNMENMSGYGTDQYCAQAKEKIKQAFQCPDGEVFFLVGGTQTNQVIISTMLAPYEGVIAAKTGHVSVHEAGAIEYSGHKVIELEEKDGKLAAEDIKKCIEDFYSDDNHEHMVYPGMVYISFPTEYGTLYSKQELTEISNICRNYEIPLFIDGARLGYGIESKENNLRPEEIVELCDVFYIGGTKVGALCGEAVVFPHHNTPKHFVTQIKQRGALLAKGRLLGIQFDTLFTDNLYFEISKHAIEMAEKLKEVFHKKGYTFFLESPTNQQFIILENEKMKELSENVEFGFWEKYDDNHTVVRFATSWSTDESSIDQLEEYL</sequence>
<evidence type="ECO:0000313" key="6">
    <source>
        <dbReference type="Proteomes" id="UP000095598"/>
    </source>
</evidence>
<dbReference type="GO" id="GO:0006520">
    <property type="term" value="P:amino acid metabolic process"/>
    <property type="evidence" value="ECO:0007669"/>
    <property type="project" value="InterPro"/>
</dbReference>
<evidence type="ECO:0000256" key="3">
    <source>
        <dbReference type="ARBA" id="ARBA00022898"/>
    </source>
</evidence>
<dbReference type="EC" id="4.1.2.48" evidence="5"/>
<proteinExistence type="inferred from homology"/>
<dbReference type="EMBL" id="CYXT01000038">
    <property type="protein sequence ID" value="CUN18715.1"/>
    <property type="molecule type" value="Genomic_DNA"/>
</dbReference>
<evidence type="ECO:0000256" key="2">
    <source>
        <dbReference type="ARBA" id="ARBA00006966"/>
    </source>
</evidence>
<dbReference type="InterPro" id="IPR015422">
    <property type="entry name" value="PyrdxlP-dep_Trfase_small"/>
</dbReference>
<dbReference type="InterPro" id="IPR015424">
    <property type="entry name" value="PyrdxlP-dep_Trfase"/>
</dbReference>
<evidence type="ECO:0000259" key="4">
    <source>
        <dbReference type="Pfam" id="PF01212"/>
    </source>
</evidence>
<dbReference type="GO" id="GO:0016829">
    <property type="term" value="F:lyase activity"/>
    <property type="evidence" value="ECO:0007669"/>
    <property type="project" value="UniProtKB-KW"/>
</dbReference>
<name>A0A173UXF1_ANAHA</name>
<dbReference type="AlphaFoldDB" id="A0A173UXF1"/>
<dbReference type="Pfam" id="PF01212">
    <property type="entry name" value="Beta_elim_lyase"/>
    <property type="match status" value="1"/>
</dbReference>
<comment type="cofactor">
    <cofactor evidence="1">
        <name>pyridoxal 5'-phosphate</name>
        <dbReference type="ChEBI" id="CHEBI:597326"/>
    </cofactor>
</comment>
<protein>
    <submittedName>
        <fullName evidence="5">Low specificity L-threonine aldolase</fullName>
        <ecNumber evidence="5">4.1.2.48</ecNumber>
    </submittedName>
</protein>
<organism evidence="5 6">
    <name type="scientific">Anaerostipes hadrus</name>
    <dbReference type="NCBI Taxonomy" id="649756"/>
    <lineage>
        <taxon>Bacteria</taxon>
        <taxon>Bacillati</taxon>
        <taxon>Bacillota</taxon>
        <taxon>Clostridia</taxon>
        <taxon>Lachnospirales</taxon>
        <taxon>Lachnospiraceae</taxon>
        <taxon>Anaerostipes</taxon>
    </lineage>
</organism>
<feature type="domain" description="Aromatic amino acid beta-eliminating lyase/threonine aldolase" evidence="4">
    <location>
        <begin position="37"/>
        <end position="327"/>
    </location>
</feature>
<evidence type="ECO:0000313" key="5">
    <source>
        <dbReference type="EMBL" id="CUN18715.1"/>
    </source>
</evidence>
<gene>
    <name evidence="5" type="primary">ltaE</name>
    <name evidence="5" type="ORF">ERS852425_03198</name>
</gene>
<dbReference type="Proteomes" id="UP000095598">
    <property type="component" value="Unassembled WGS sequence"/>
</dbReference>
<evidence type="ECO:0000256" key="1">
    <source>
        <dbReference type="ARBA" id="ARBA00001933"/>
    </source>
</evidence>
<dbReference type="SUPFAM" id="SSF53383">
    <property type="entry name" value="PLP-dependent transferases"/>
    <property type="match status" value="1"/>
</dbReference>
<dbReference type="Gene3D" id="3.90.1150.10">
    <property type="entry name" value="Aspartate Aminotransferase, domain 1"/>
    <property type="match status" value="1"/>
</dbReference>
<reference evidence="5 6" key="1">
    <citation type="submission" date="2015-09" db="EMBL/GenBank/DDBJ databases">
        <authorList>
            <consortium name="Pathogen Informatics"/>
        </authorList>
    </citation>
    <scope>NUCLEOTIDE SEQUENCE [LARGE SCALE GENOMIC DNA]</scope>
    <source>
        <strain evidence="5 6">2789STDY5608868</strain>
    </source>
</reference>
<keyword evidence="5" id="KW-0456">Lyase</keyword>
<dbReference type="InterPro" id="IPR015421">
    <property type="entry name" value="PyrdxlP-dep_Trfase_major"/>
</dbReference>
<accession>A0A173UXF1</accession>
<dbReference type="InterPro" id="IPR001597">
    <property type="entry name" value="ArAA_b-elim_lyase/Thr_aldolase"/>
</dbReference>
<dbReference type="PANTHER" id="PTHR48097:SF5">
    <property type="entry name" value="LOW SPECIFICITY L-THREONINE ALDOLASE"/>
    <property type="match status" value="1"/>
</dbReference>
<dbReference type="PANTHER" id="PTHR48097">
    <property type="entry name" value="L-THREONINE ALDOLASE-RELATED"/>
    <property type="match status" value="1"/>
</dbReference>
<dbReference type="Gene3D" id="3.40.640.10">
    <property type="entry name" value="Type I PLP-dependent aspartate aminotransferase-like (Major domain)"/>
    <property type="match status" value="1"/>
</dbReference>
<keyword evidence="3" id="KW-0663">Pyridoxal phosphate</keyword>
<comment type="similarity">
    <text evidence="2">Belongs to the threonine aldolase family.</text>
</comment>